<dbReference type="PANTHER" id="PTHR43840">
    <property type="entry name" value="MITOCHONDRIAL METAL TRANSPORTER 1-RELATED"/>
    <property type="match status" value="1"/>
</dbReference>
<sequence length="326" mass="35683">MNARFGHTELPDEQANALRRAIRLESITLAIMTVTLILVILVAGSSQAMKAAWVEDALSLLPPLAFLVAARFIRRMPTARHPYGYHRSIGIAHLVAAVALLAMGAYLIIDSAVGLLAAEHPPIGVMEIFGTPIWLGWLMIIVMTTTAVPPVIFGRLKLRLAAILHDKVLYADAQMNKADWMTSLATVVGILGIGIGLWWADAAAAIFISFSIVSDGWKNLRGSISDLMDARATEYDGTDPDPITTEIVDTLLAVDWVEEADCRIRDQGHVLHVEAFVVPSDSRTPSLGELGRAREQCVEIAWRIQDIVLVPVESLPEEFLPQLRDI</sequence>
<accession>A0A556C3T0</accession>
<gene>
    <name evidence="8" type="ORF">FO013_20995</name>
</gene>
<feature type="transmembrane region" description="Helical" evidence="6">
    <location>
        <begin position="94"/>
        <end position="117"/>
    </location>
</feature>
<feature type="transmembrane region" description="Helical" evidence="6">
    <location>
        <begin position="137"/>
        <end position="158"/>
    </location>
</feature>
<keyword evidence="3 6" id="KW-0812">Transmembrane</keyword>
<evidence type="ECO:0000256" key="2">
    <source>
        <dbReference type="ARBA" id="ARBA00022448"/>
    </source>
</evidence>
<dbReference type="EMBL" id="VLTK01000022">
    <property type="protein sequence ID" value="TSI12061.1"/>
    <property type="molecule type" value="Genomic_DNA"/>
</dbReference>
<dbReference type="Proteomes" id="UP000316406">
    <property type="component" value="Unassembled WGS sequence"/>
</dbReference>
<evidence type="ECO:0000313" key="9">
    <source>
        <dbReference type="Proteomes" id="UP000316406"/>
    </source>
</evidence>
<dbReference type="SUPFAM" id="SSF161111">
    <property type="entry name" value="Cation efflux protein transmembrane domain-like"/>
    <property type="match status" value="1"/>
</dbReference>
<dbReference type="Pfam" id="PF01545">
    <property type="entry name" value="Cation_efflux"/>
    <property type="match status" value="1"/>
</dbReference>
<dbReference type="InterPro" id="IPR027469">
    <property type="entry name" value="Cation_efflux_TMD_sf"/>
</dbReference>
<keyword evidence="2" id="KW-0813">Transport</keyword>
<dbReference type="InterPro" id="IPR050291">
    <property type="entry name" value="CDF_Transporter"/>
</dbReference>
<keyword evidence="4 6" id="KW-1133">Transmembrane helix</keyword>
<reference evidence="8 9" key="1">
    <citation type="submission" date="2019-07" db="EMBL/GenBank/DDBJ databases">
        <title>Draft genome sequence of Brevibacterium aurantiacum XU54 isolated from Xinjiang China.</title>
        <authorList>
            <person name="Xu X."/>
        </authorList>
    </citation>
    <scope>NUCLEOTIDE SEQUENCE [LARGE SCALE GENOMIC DNA]</scope>
    <source>
        <strain evidence="8 9">XU54</strain>
    </source>
</reference>
<dbReference type="GO" id="GO:0008324">
    <property type="term" value="F:monoatomic cation transmembrane transporter activity"/>
    <property type="evidence" value="ECO:0007669"/>
    <property type="project" value="InterPro"/>
</dbReference>
<feature type="domain" description="Cation efflux protein transmembrane" evidence="7">
    <location>
        <begin position="28"/>
        <end position="228"/>
    </location>
</feature>
<evidence type="ECO:0000256" key="5">
    <source>
        <dbReference type="ARBA" id="ARBA00023136"/>
    </source>
</evidence>
<organism evidence="8 9">
    <name type="scientific">Brevibacterium aurantiacum</name>
    <dbReference type="NCBI Taxonomy" id="273384"/>
    <lineage>
        <taxon>Bacteria</taxon>
        <taxon>Bacillati</taxon>
        <taxon>Actinomycetota</taxon>
        <taxon>Actinomycetes</taxon>
        <taxon>Micrococcales</taxon>
        <taxon>Brevibacteriaceae</taxon>
        <taxon>Brevibacterium</taxon>
    </lineage>
</organism>
<comment type="caution">
    <text evidence="8">The sequence shown here is derived from an EMBL/GenBank/DDBJ whole genome shotgun (WGS) entry which is preliminary data.</text>
</comment>
<dbReference type="OrthoDB" id="9806522at2"/>
<evidence type="ECO:0000256" key="6">
    <source>
        <dbReference type="SAM" id="Phobius"/>
    </source>
</evidence>
<feature type="transmembrane region" description="Helical" evidence="6">
    <location>
        <begin position="27"/>
        <end position="45"/>
    </location>
</feature>
<proteinExistence type="predicted"/>
<dbReference type="PANTHER" id="PTHR43840:SF15">
    <property type="entry name" value="MITOCHONDRIAL METAL TRANSPORTER 1-RELATED"/>
    <property type="match status" value="1"/>
</dbReference>
<dbReference type="GO" id="GO:0016020">
    <property type="term" value="C:membrane"/>
    <property type="evidence" value="ECO:0007669"/>
    <property type="project" value="UniProtKB-SubCell"/>
</dbReference>
<feature type="transmembrane region" description="Helical" evidence="6">
    <location>
        <begin position="57"/>
        <end position="73"/>
    </location>
</feature>
<keyword evidence="9" id="KW-1185">Reference proteome</keyword>
<evidence type="ECO:0000256" key="1">
    <source>
        <dbReference type="ARBA" id="ARBA00004141"/>
    </source>
</evidence>
<dbReference type="Gene3D" id="1.20.1510.10">
    <property type="entry name" value="Cation efflux protein transmembrane domain"/>
    <property type="match status" value="1"/>
</dbReference>
<name>A0A556C3T0_BREAU</name>
<evidence type="ECO:0000313" key="8">
    <source>
        <dbReference type="EMBL" id="TSI12061.1"/>
    </source>
</evidence>
<comment type="subcellular location">
    <subcellularLocation>
        <location evidence="1">Membrane</location>
        <topology evidence="1">Multi-pass membrane protein</topology>
    </subcellularLocation>
</comment>
<dbReference type="RefSeq" id="WP_143924510.1">
    <property type="nucleotide sequence ID" value="NZ_VLTK01000022.1"/>
</dbReference>
<evidence type="ECO:0000256" key="4">
    <source>
        <dbReference type="ARBA" id="ARBA00022989"/>
    </source>
</evidence>
<keyword evidence="5 6" id="KW-0472">Membrane</keyword>
<evidence type="ECO:0000259" key="7">
    <source>
        <dbReference type="Pfam" id="PF01545"/>
    </source>
</evidence>
<dbReference type="InterPro" id="IPR058533">
    <property type="entry name" value="Cation_efflux_TM"/>
</dbReference>
<feature type="transmembrane region" description="Helical" evidence="6">
    <location>
        <begin position="178"/>
        <end position="200"/>
    </location>
</feature>
<evidence type="ECO:0000256" key="3">
    <source>
        <dbReference type="ARBA" id="ARBA00022692"/>
    </source>
</evidence>
<protein>
    <submittedName>
        <fullName evidence="8">Cation transporter</fullName>
    </submittedName>
</protein>
<dbReference type="AlphaFoldDB" id="A0A556C3T0"/>